<evidence type="ECO:0000259" key="2">
    <source>
        <dbReference type="Pfam" id="PF01936"/>
    </source>
</evidence>
<dbReference type="AlphaFoldDB" id="A0AAE0KTX4"/>
<comment type="caution">
    <text evidence="3">The sequence shown here is derived from an EMBL/GenBank/DDBJ whole genome shotgun (WGS) entry which is preliminary data.</text>
</comment>
<protein>
    <recommendedName>
        <fullName evidence="2">NYN domain-containing protein</fullName>
    </recommendedName>
</protein>
<feature type="compositionally biased region" description="Polar residues" evidence="1">
    <location>
        <begin position="358"/>
        <end position="371"/>
    </location>
</feature>
<name>A0AAE0KTX4_9CHLO</name>
<dbReference type="InterPro" id="IPR021139">
    <property type="entry name" value="NYN"/>
</dbReference>
<feature type="compositionally biased region" description="Polar residues" evidence="1">
    <location>
        <begin position="227"/>
        <end position="240"/>
    </location>
</feature>
<dbReference type="Pfam" id="PF01936">
    <property type="entry name" value="NYN"/>
    <property type="match status" value="1"/>
</dbReference>
<reference evidence="3 4" key="1">
    <citation type="journal article" date="2015" name="Genome Biol. Evol.">
        <title>Comparative Genomics of a Bacterivorous Green Alga Reveals Evolutionary Causalities and Consequences of Phago-Mixotrophic Mode of Nutrition.</title>
        <authorList>
            <person name="Burns J.A."/>
            <person name="Paasch A."/>
            <person name="Narechania A."/>
            <person name="Kim E."/>
        </authorList>
    </citation>
    <scope>NUCLEOTIDE SEQUENCE [LARGE SCALE GENOMIC DNA]</scope>
    <source>
        <strain evidence="3 4">PLY_AMNH</strain>
    </source>
</reference>
<sequence>MSLVAQNELDELCLVTGDGDFEECLNYVKNTAHKKVVIASFRVSLSPLIRQHAHECFYLDDWWHVLKQRQLSSSPRAAIIPAESSVCNATASTFPQEMNQPFEPLQLGPEVTISLGAVMSGNKAAAESDIRAECVRALADFLEAHGGQITGAQFGDFYAAHGARGEVFKEAVKLHGKWKDFCHAHSTVFAYTPDETAAGKAVISLRKKMDQEKTACKTMQLPHAGDNKSSPSRCSSIDSNGAASNDVVDAVTSGNKTAAESRISAECVRALADFLLAHGGQITGAQFGDFYAAHGARGEVFKEAVKLHGKWKDFCHAHSTVFAYTPDETVPGKAVISLKMDQEKTACKTMQLPHAGDNKSSPSRCSSIDSNGAASNDVVDAVTSGNKAAAESDIRAECVRALADFLEAHGGRITGAQFGDFYAAHGARGEVFKEAVKLHGKWKDFCHAHSTVFAYTPDETAAGKAVISLKRTRAKQDEHQRQMHKHNQ</sequence>
<keyword evidence="4" id="KW-1185">Reference proteome</keyword>
<evidence type="ECO:0000256" key="1">
    <source>
        <dbReference type="SAM" id="MobiDB-lite"/>
    </source>
</evidence>
<accession>A0AAE0KTX4</accession>
<feature type="region of interest" description="Disordered" evidence="1">
    <location>
        <begin position="351"/>
        <end position="371"/>
    </location>
</feature>
<dbReference type="GO" id="GO:0004540">
    <property type="term" value="F:RNA nuclease activity"/>
    <property type="evidence" value="ECO:0007669"/>
    <property type="project" value="InterPro"/>
</dbReference>
<dbReference type="Proteomes" id="UP001190700">
    <property type="component" value="Unassembled WGS sequence"/>
</dbReference>
<feature type="domain" description="NYN" evidence="2">
    <location>
        <begin position="1"/>
        <end position="55"/>
    </location>
</feature>
<organism evidence="3 4">
    <name type="scientific">Cymbomonas tetramitiformis</name>
    <dbReference type="NCBI Taxonomy" id="36881"/>
    <lineage>
        <taxon>Eukaryota</taxon>
        <taxon>Viridiplantae</taxon>
        <taxon>Chlorophyta</taxon>
        <taxon>Pyramimonadophyceae</taxon>
        <taxon>Pyramimonadales</taxon>
        <taxon>Pyramimonadaceae</taxon>
        <taxon>Cymbomonas</taxon>
    </lineage>
</organism>
<dbReference type="EMBL" id="LGRX02017569">
    <property type="protein sequence ID" value="KAK3260596.1"/>
    <property type="molecule type" value="Genomic_DNA"/>
</dbReference>
<evidence type="ECO:0000313" key="4">
    <source>
        <dbReference type="Proteomes" id="UP001190700"/>
    </source>
</evidence>
<proteinExistence type="predicted"/>
<gene>
    <name evidence="3" type="ORF">CYMTET_30441</name>
</gene>
<feature type="region of interest" description="Disordered" evidence="1">
    <location>
        <begin position="218"/>
        <end position="240"/>
    </location>
</feature>
<dbReference type="Gene3D" id="3.40.50.1010">
    <property type="entry name" value="5'-nuclease"/>
    <property type="match status" value="1"/>
</dbReference>
<evidence type="ECO:0000313" key="3">
    <source>
        <dbReference type="EMBL" id="KAK3260596.1"/>
    </source>
</evidence>